<dbReference type="GO" id="GO:0071949">
    <property type="term" value="F:FAD binding"/>
    <property type="evidence" value="ECO:0007669"/>
    <property type="project" value="TreeGrafter"/>
</dbReference>
<evidence type="ECO:0000313" key="17">
    <source>
        <dbReference type="Proteomes" id="UP000000430"/>
    </source>
</evidence>
<evidence type="ECO:0000256" key="4">
    <source>
        <dbReference type="ARBA" id="ARBA00014046"/>
    </source>
</evidence>
<dbReference type="NCBIfam" id="NF007955">
    <property type="entry name" value="PRK10674.1"/>
    <property type="match status" value="1"/>
</dbReference>
<dbReference type="InterPro" id="IPR036134">
    <property type="entry name" value="Crypto/Photolyase_FAD-like_sf"/>
</dbReference>
<comment type="catalytic activity">
    <reaction evidence="9">
        <text>cyclobutadipyrimidine (in DNA) = 2 pyrimidine residues (in DNA).</text>
        <dbReference type="EC" id="4.1.99.3"/>
    </reaction>
</comment>
<dbReference type="EMBL" id="CR543861">
    <property type="protein sequence ID" value="CAG68060.1"/>
    <property type="molecule type" value="Genomic_DNA"/>
</dbReference>
<dbReference type="PROSITE" id="PS00394">
    <property type="entry name" value="DNA_PHOTOLYASES_1_1"/>
    <property type="match status" value="1"/>
</dbReference>
<evidence type="ECO:0000256" key="5">
    <source>
        <dbReference type="ARBA" id="ARBA00022630"/>
    </source>
</evidence>
<evidence type="ECO:0000256" key="7">
    <source>
        <dbReference type="ARBA" id="ARBA00022991"/>
    </source>
</evidence>
<dbReference type="Proteomes" id="UP000000430">
    <property type="component" value="Chromosome"/>
</dbReference>
<keyword evidence="16" id="KW-0456">Lyase</keyword>
<dbReference type="Gene3D" id="1.25.40.80">
    <property type="match status" value="1"/>
</dbReference>
<evidence type="ECO:0000256" key="9">
    <source>
        <dbReference type="ARBA" id="ARBA00033999"/>
    </source>
</evidence>
<dbReference type="Pfam" id="PF00875">
    <property type="entry name" value="DNA_photolyase"/>
    <property type="match status" value="1"/>
</dbReference>
<dbReference type="BioCyc" id="ASP62977:ACIAD_RS05435-MONOMER"/>
<dbReference type="InterPro" id="IPR005101">
    <property type="entry name" value="Cryptochr/Photolyase_FAD-bd"/>
</dbReference>
<sequence length="477" mass="55856">MNQLIWFRNDLRLNDHAALWHATQAGSTIAFVALSPLQWQQHDDAIIKIDFYMRQLTQLKQELNTINIPLIVQIIPLWKDIATEIISISDRYHIQDVYANIETGINEIERDHAVQEALSKIGKNLILFHDKTLFPLGSIRNKSQAPYQVFTPFKKTCYERLNIDIPKCFPYPHKQKQQPEIAKKEAAIPSLKQLGYSQIDQHIQNEWPIGETFALNLLEDFTQDKINRYHESRDYPAQDGTSHISAYLTIGILSIRQCIQAIFQKQHGQFFLNNKGQEIWLNELLWREFYQQLLFDFPKLSRHQPFQDHTKNIPWNENDEHFEAWIQGKTGIPIVDAGMRQLKATGWMHNRVRMICAMFLSKNLLIDWRKGEKWFMQHLIDGDLAANDGGWQWSASTGTDASPYFRIFNPVTQSQKFDPEGVFLKKWIPELKHLDSKHIHDPYAYQHKTELNYPKPIIDLKATRKNAIEVFKKSSSL</sequence>
<dbReference type="InterPro" id="IPR036155">
    <property type="entry name" value="Crypto/Photolyase_N_sf"/>
</dbReference>
<feature type="binding site" evidence="12">
    <location>
        <begin position="381"/>
        <end position="383"/>
    </location>
    <ligand>
        <name>FAD</name>
        <dbReference type="ChEBI" id="CHEBI:57692"/>
    </ligand>
</feature>
<comment type="cofactor">
    <cofactor evidence="12">
        <name>FAD</name>
        <dbReference type="ChEBI" id="CHEBI:57692"/>
    </cofactor>
    <text evidence="12">Binds 1 FAD per subunit.</text>
</comment>
<dbReference type="EC" id="4.1.99.3" evidence="3"/>
<dbReference type="GO" id="GO:0009416">
    <property type="term" value="P:response to light stimulus"/>
    <property type="evidence" value="ECO:0007669"/>
    <property type="project" value="TreeGrafter"/>
</dbReference>
<reference evidence="16 17" key="1">
    <citation type="journal article" date="2004" name="Nucleic Acids Res.">
        <title>Unique features revealed by the genome sequence of Acinetobacter sp. ADP1, a versatile and naturally transformation competent bacterium.</title>
        <authorList>
            <person name="Barbe V."/>
            <person name="Vallenet D."/>
            <person name="Fonknechten N."/>
            <person name="Kreimeyer A."/>
            <person name="Oztas S."/>
            <person name="Labarre L."/>
            <person name="Cruveiller S."/>
            <person name="Robert C."/>
            <person name="Duprat S."/>
            <person name="Wincker P."/>
            <person name="Ornston L.N."/>
            <person name="Weissenbach J."/>
            <person name="Marliere P."/>
            <person name="Cohen G.N."/>
            <person name="Medigue C."/>
        </authorList>
    </citation>
    <scope>NUCLEOTIDE SEQUENCE [LARGE SCALE GENOMIC DNA]</scope>
    <source>
        <strain evidence="17">ATCC 33305 / BD413 / ADP1</strain>
    </source>
</reference>
<dbReference type="InterPro" id="IPR002081">
    <property type="entry name" value="Cryptochrome/DNA_photolyase_1"/>
</dbReference>
<proteinExistence type="inferred from homology"/>
<evidence type="ECO:0000256" key="3">
    <source>
        <dbReference type="ARBA" id="ARBA00013149"/>
    </source>
</evidence>
<feature type="binding site" evidence="12">
    <location>
        <begin position="241"/>
        <end position="245"/>
    </location>
    <ligand>
        <name>FAD</name>
        <dbReference type="ChEBI" id="CHEBI:57692"/>
    </ligand>
</feature>
<evidence type="ECO:0000256" key="12">
    <source>
        <dbReference type="PIRSR" id="PIRSR602081-1"/>
    </source>
</evidence>
<dbReference type="PANTHER" id="PTHR11455:SF9">
    <property type="entry name" value="CRYPTOCHROME CIRCADIAN CLOCK 5 ISOFORM X1"/>
    <property type="match status" value="1"/>
</dbReference>
<dbReference type="InterPro" id="IPR006050">
    <property type="entry name" value="DNA_photolyase_N"/>
</dbReference>
<comment type="similarity">
    <text evidence="14">Belongs to the DNA photolyase family.</text>
</comment>
<evidence type="ECO:0000256" key="11">
    <source>
        <dbReference type="ARBA" id="ARBA00083107"/>
    </source>
</evidence>
<keyword evidence="6 12" id="KW-0274">FAD</keyword>
<organism evidence="16 17">
    <name type="scientific">Acinetobacter baylyi (strain ATCC 33305 / BD413 / ADP1)</name>
    <dbReference type="NCBI Taxonomy" id="62977"/>
    <lineage>
        <taxon>Bacteria</taxon>
        <taxon>Pseudomonadati</taxon>
        <taxon>Pseudomonadota</taxon>
        <taxon>Gammaproteobacteria</taxon>
        <taxon>Moraxellales</taxon>
        <taxon>Moraxellaceae</taxon>
        <taxon>Acinetobacter</taxon>
    </lineage>
</organism>
<comment type="cofactor">
    <cofactor evidence="1">
        <name>(6R)-5,10-methylene-5,6,7,8-tetrahydrofolate</name>
        <dbReference type="ChEBI" id="CHEBI:15636"/>
    </cofactor>
</comment>
<dbReference type="HOGENOM" id="CLU_010348_2_2_6"/>
<evidence type="ECO:0000256" key="10">
    <source>
        <dbReference type="ARBA" id="ARBA00059220"/>
    </source>
</evidence>
<dbReference type="SUPFAM" id="SSF52425">
    <property type="entry name" value="Cryptochrome/photolyase, N-terminal domain"/>
    <property type="match status" value="1"/>
</dbReference>
<evidence type="ECO:0000256" key="1">
    <source>
        <dbReference type="ARBA" id="ARBA00001932"/>
    </source>
</evidence>
<evidence type="ECO:0000256" key="13">
    <source>
        <dbReference type="PIRSR" id="PIRSR602081-2"/>
    </source>
</evidence>
<dbReference type="KEGG" id="aci:ACIAD1182"/>
<name>Q6FCZ9_ACIAD</name>
<comment type="function">
    <text evidence="10">Involved in repair of UV radiation-induced DNA damage. Catalyzes the light-dependent monomerization (300-600 nm) of cyclobutyl pyrimidine dimers (in cis-syn configuration), which are formed between adjacent bases on the same DNA strand upon exposure to ultraviolet radiation.</text>
</comment>
<evidence type="ECO:0000256" key="14">
    <source>
        <dbReference type="RuleBase" id="RU004182"/>
    </source>
</evidence>
<feature type="site" description="Electron transfer via tryptophanyl radical" evidence="13">
    <location>
        <position position="368"/>
    </location>
</feature>
<dbReference type="GO" id="GO:0003904">
    <property type="term" value="F:deoxyribodipyrimidine photo-lyase activity"/>
    <property type="evidence" value="ECO:0007669"/>
    <property type="project" value="UniProtKB-EC"/>
</dbReference>
<dbReference type="GeneID" id="45233611"/>
<evidence type="ECO:0000313" key="16">
    <source>
        <dbReference type="EMBL" id="CAG68060.1"/>
    </source>
</evidence>
<evidence type="ECO:0000256" key="6">
    <source>
        <dbReference type="ARBA" id="ARBA00022827"/>
    </source>
</evidence>
<dbReference type="RefSeq" id="WP_011182233.1">
    <property type="nucleotide sequence ID" value="NC_005966.1"/>
</dbReference>
<accession>Q6FCZ9</accession>
<keyword evidence="7 14" id="KW-0157">Chromophore</keyword>
<dbReference type="PROSITE" id="PS51645">
    <property type="entry name" value="PHR_CRY_ALPHA_BETA"/>
    <property type="match status" value="1"/>
</dbReference>
<dbReference type="PRINTS" id="PR00147">
    <property type="entry name" value="DNAPHOTLYASE"/>
</dbReference>
<dbReference type="InterPro" id="IPR014729">
    <property type="entry name" value="Rossmann-like_a/b/a_fold"/>
</dbReference>
<dbReference type="Gene3D" id="1.10.579.10">
    <property type="entry name" value="DNA Cyclobutane Dipyrimidine Photolyase, subunit A, domain 3"/>
    <property type="match status" value="1"/>
</dbReference>
<protein>
    <recommendedName>
        <fullName evidence="4">Deoxyribodipyrimidine photo-lyase</fullName>
        <ecNumber evidence="3">4.1.99.3</ecNumber>
    </recommendedName>
    <alternativeName>
        <fullName evidence="8">DNA photolyase</fullName>
    </alternativeName>
    <alternativeName>
        <fullName evidence="11">Photoreactivating enzyme</fullName>
    </alternativeName>
</protein>
<dbReference type="SUPFAM" id="SSF48173">
    <property type="entry name" value="Cryptochrome/photolyase FAD-binding domain"/>
    <property type="match status" value="1"/>
</dbReference>
<dbReference type="OrthoDB" id="9772484at2"/>
<feature type="site" description="Electron transfer via tryptophanyl radical" evidence="13">
    <location>
        <position position="315"/>
    </location>
</feature>
<evidence type="ECO:0000256" key="8">
    <source>
        <dbReference type="ARBA" id="ARBA00031671"/>
    </source>
</evidence>
<dbReference type="GO" id="GO:0003677">
    <property type="term" value="F:DNA binding"/>
    <property type="evidence" value="ECO:0007669"/>
    <property type="project" value="TreeGrafter"/>
</dbReference>
<keyword evidence="5 12" id="KW-0285">Flavoprotein</keyword>
<dbReference type="PANTHER" id="PTHR11455">
    <property type="entry name" value="CRYPTOCHROME"/>
    <property type="match status" value="1"/>
</dbReference>
<dbReference type="Pfam" id="PF03441">
    <property type="entry name" value="FAD_binding_7"/>
    <property type="match status" value="1"/>
</dbReference>
<dbReference type="InterPro" id="IPR018394">
    <property type="entry name" value="DNA_photolyase_1_CS_C"/>
</dbReference>
<dbReference type="STRING" id="202950.GCA_001485005_00952"/>
<feature type="binding site" evidence="12">
    <location>
        <begin position="283"/>
        <end position="290"/>
    </location>
    <ligand>
        <name>FAD</name>
        <dbReference type="ChEBI" id="CHEBI:57692"/>
    </ligand>
</feature>
<gene>
    <name evidence="16" type="primary">phrB</name>
    <name evidence="16" type="ordered locus">ACIAD1182</name>
</gene>
<evidence type="ECO:0000256" key="2">
    <source>
        <dbReference type="ARBA" id="ARBA00005862"/>
    </source>
</evidence>
<dbReference type="Gene3D" id="3.40.50.620">
    <property type="entry name" value="HUPs"/>
    <property type="match status" value="1"/>
</dbReference>
<dbReference type="FunFam" id="1.10.579.10:FF:000003">
    <property type="entry name" value="Deoxyribodipyrimidine photo-lyase"/>
    <property type="match status" value="1"/>
</dbReference>
<evidence type="ECO:0000259" key="15">
    <source>
        <dbReference type="PROSITE" id="PS51645"/>
    </source>
</evidence>
<feature type="binding site" evidence="12">
    <location>
        <position position="229"/>
    </location>
    <ligand>
        <name>FAD</name>
        <dbReference type="ChEBI" id="CHEBI:57692"/>
    </ligand>
</feature>
<feature type="site" description="Electron transfer via tryptophanyl radical" evidence="13">
    <location>
        <position position="391"/>
    </location>
</feature>
<feature type="domain" description="Photolyase/cryptochrome alpha/beta" evidence="15">
    <location>
        <begin position="1"/>
        <end position="133"/>
    </location>
</feature>
<feature type="binding site" evidence="12">
    <location>
        <position position="280"/>
    </location>
    <ligand>
        <name>FAD</name>
        <dbReference type="ChEBI" id="CHEBI:57692"/>
    </ligand>
</feature>
<dbReference type="GO" id="GO:0000719">
    <property type="term" value="P:photoreactive repair"/>
    <property type="evidence" value="ECO:0007669"/>
    <property type="project" value="UniProtKB-ARBA"/>
</dbReference>
<dbReference type="eggNOG" id="COG0415">
    <property type="taxonomic scope" value="Bacteria"/>
</dbReference>
<dbReference type="AlphaFoldDB" id="Q6FCZ9"/>
<comment type="similarity">
    <text evidence="2">Belongs to the DNA photolyase class-1 family.</text>
</comment>